<feature type="transmembrane region" description="Helical" evidence="7">
    <location>
        <begin position="12"/>
        <end position="32"/>
    </location>
</feature>
<dbReference type="CDD" id="cd06261">
    <property type="entry name" value="TM_PBP2"/>
    <property type="match status" value="1"/>
</dbReference>
<dbReference type="Pfam" id="PF00528">
    <property type="entry name" value="BPD_transp_1"/>
    <property type="match status" value="1"/>
</dbReference>
<evidence type="ECO:0000259" key="8">
    <source>
        <dbReference type="PROSITE" id="PS50928"/>
    </source>
</evidence>
<feature type="transmembrane region" description="Helical" evidence="7">
    <location>
        <begin position="95"/>
        <end position="124"/>
    </location>
</feature>
<evidence type="ECO:0000313" key="9">
    <source>
        <dbReference type="EMBL" id="RSN69918.1"/>
    </source>
</evidence>
<name>A0A429G7U5_9CREN</name>
<dbReference type="GO" id="GO:0071916">
    <property type="term" value="F:dipeptide transmembrane transporter activity"/>
    <property type="evidence" value="ECO:0007669"/>
    <property type="project" value="TreeGrafter"/>
</dbReference>
<evidence type="ECO:0000313" key="10">
    <source>
        <dbReference type="Proteomes" id="UP000278149"/>
    </source>
</evidence>
<keyword evidence="2 7" id="KW-0813">Transport</keyword>
<dbReference type="Gene3D" id="1.10.3720.10">
    <property type="entry name" value="MetI-like"/>
    <property type="match status" value="1"/>
</dbReference>
<evidence type="ECO:0000256" key="6">
    <source>
        <dbReference type="ARBA" id="ARBA00023136"/>
    </source>
</evidence>
<comment type="caution">
    <text evidence="9">The sequence shown here is derived from an EMBL/GenBank/DDBJ whole genome shotgun (WGS) entry which is preliminary data.</text>
</comment>
<dbReference type="PANTHER" id="PTHR43163">
    <property type="entry name" value="DIPEPTIDE TRANSPORT SYSTEM PERMEASE PROTEIN DPPB-RELATED"/>
    <property type="match status" value="1"/>
</dbReference>
<dbReference type="InterPro" id="IPR035906">
    <property type="entry name" value="MetI-like_sf"/>
</dbReference>
<evidence type="ECO:0000256" key="1">
    <source>
        <dbReference type="ARBA" id="ARBA00004651"/>
    </source>
</evidence>
<sequence>MDLRTYIIRRLALMIFVLFGIIVITFVVSHAIPADPIGAILGPQASPELVEKIRREWGFDKPLHEQFFDYIYRVVRGDLGRSIKTNNPVMEDLLYFFPATIELATAAIIVAIAIGIPLGIISAVKKDRWPDHISRIFALMGVSMPVFWLGLILLFVLYYKLGIFPGPGRLDPGIPEPPRITGLLTIDSLITGNFEAFINVLWHLALPSFVLGYYASASIARITRTALLEVLTQDFIKAARSKGLAERIVLFRHALRNALIPTTTVIGMAYGSLLEGAILTETIFAWPGLGRYSTGAFLSVDFMAVMGSTLLIAIVYSLANLIVDILYAFLDPRIRYA</sequence>
<feature type="domain" description="ABC transmembrane type-1" evidence="8">
    <location>
        <begin position="97"/>
        <end position="327"/>
    </location>
</feature>
<accession>A0A429G7U5</accession>
<feature type="transmembrane region" description="Helical" evidence="7">
    <location>
        <begin position="258"/>
        <end position="286"/>
    </location>
</feature>
<evidence type="ECO:0000256" key="7">
    <source>
        <dbReference type="RuleBase" id="RU363032"/>
    </source>
</evidence>
<organism evidence="9 10">
    <name type="scientific">Candidatus Korarchaeum cryptofilum</name>
    <dbReference type="NCBI Taxonomy" id="498846"/>
    <lineage>
        <taxon>Archaea</taxon>
        <taxon>Thermoproteota</taxon>
        <taxon>Candidatus Korarchaeia</taxon>
        <taxon>Candidatus Korarchaeales</taxon>
        <taxon>Candidatus Korarchaeaceae</taxon>
        <taxon>Candidatus Korarchaeum</taxon>
    </lineage>
</organism>
<keyword evidence="3" id="KW-1003">Cell membrane</keyword>
<protein>
    <submittedName>
        <fullName evidence="9">ABC transporter permease</fullName>
    </submittedName>
</protein>
<proteinExistence type="inferred from homology"/>
<dbReference type="GO" id="GO:0005886">
    <property type="term" value="C:plasma membrane"/>
    <property type="evidence" value="ECO:0007669"/>
    <property type="project" value="UniProtKB-SubCell"/>
</dbReference>
<evidence type="ECO:0000256" key="5">
    <source>
        <dbReference type="ARBA" id="ARBA00022989"/>
    </source>
</evidence>
<dbReference type="InterPro" id="IPR000515">
    <property type="entry name" value="MetI-like"/>
</dbReference>
<dbReference type="AlphaFoldDB" id="A0A429G7U5"/>
<comment type="similarity">
    <text evidence="7">Belongs to the binding-protein-dependent transport system permease family.</text>
</comment>
<reference evidence="9 10" key="1">
    <citation type="submission" date="2018-10" db="EMBL/GenBank/DDBJ databases">
        <title>Co-occurring genomic capacity for anaerobic methane metabolism and dissimilatory sulfite reduction discovered in the Korarchaeota.</title>
        <authorList>
            <person name="Mckay L.J."/>
            <person name="Dlakic M."/>
            <person name="Fields M.W."/>
            <person name="Delmont T.O."/>
            <person name="Eren A.M."/>
            <person name="Jay Z.J."/>
            <person name="Klingelsmith K.B."/>
            <person name="Rusch D.B."/>
            <person name="Inskeep W.P."/>
        </authorList>
    </citation>
    <scope>NUCLEOTIDE SEQUENCE [LARGE SCALE GENOMIC DNA]</scope>
    <source>
        <strain evidence="9 10">WS</strain>
    </source>
</reference>
<dbReference type="InterPro" id="IPR045621">
    <property type="entry name" value="BPD_transp_1_N"/>
</dbReference>
<dbReference type="RefSeq" id="WP_125740923.1">
    <property type="nucleotide sequence ID" value="NZ_RCOR01000015.1"/>
</dbReference>
<keyword evidence="4 7" id="KW-0812">Transmembrane</keyword>
<feature type="transmembrane region" description="Helical" evidence="7">
    <location>
        <begin position="306"/>
        <end position="330"/>
    </location>
</feature>
<evidence type="ECO:0000256" key="4">
    <source>
        <dbReference type="ARBA" id="ARBA00022692"/>
    </source>
</evidence>
<dbReference type="Proteomes" id="UP000278149">
    <property type="component" value="Unassembled WGS sequence"/>
</dbReference>
<gene>
    <name evidence="9" type="ORF">D9Q81_02145</name>
</gene>
<feature type="transmembrane region" description="Helical" evidence="7">
    <location>
        <begin position="196"/>
        <end position="215"/>
    </location>
</feature>
<feature type="transmembrane region" description="Helical" evidence="7">
    <location>
        <begin position="136"/>
        <end position="159"/>
    </location>
</feature>
<dbReference type="EMBL" id="RCOR01000015">
    <property type="protein sequence ID" value="RSN69918.1"/>
    <property type="molecule type" value="Genomic_DNA"/>
</dbReference>
<keyword evidence="5 7" id="KW-1133">Transmembrane helix</keyword>
<keyword evidence="6 7" id="KW-0472">Membrane</keyword>
<dbReference type="Pfam" id="PF19300">
    <property type="entry name" value="BPD_transp_1_N"/>
    <property type="match status" value="1"/>
</dbReference>
<comment type="subcellular location">
    <subcellularLocation>
        <location evidence="1 7">Cell membrane</location>
        <topology evidence="1 7">Multi-pass membrane protein</topology>
    </subcellularLocation>
</comment>
<dbReference type="PROSITE" id="PS50928">
    <property type="entry name" value="ABC_TM1"/>
    <property type="match status" value="1"/>
</dbReference>
<dbReference type="SUPFAM" id="SSF161098">
    <property type="entry name" value="MetI-like"/>
    <property type="match status" value="1"/>
</dbReference>
<evidence type="ECO:0000256" key="2">
    <source>
        <dbReference type="ARBA" id="ARBA00022448"/>
    </source>
</evidence>
<evidence type="ECO:0000256" key="3">
    <source>
        <dbReference type="ARBA" id="ARBA00022475"/>
    </source>
</evidence>
<dbReference type="PANTHER" id="PTHR43163:SF8">
    <property type="entry name" value="D,D-DIPEPTIDE TRANSPORT SYSTEM PERMEASE PROTEIN DDPB-RELATED"/>
    <property type="match status" value="1"/>
</dbReference>